<dbReference type="HOGENOM" id="CLU_1486330_0_0_12"/>
<gene>
    <name evidence="2" type="ordered locus">BbuZS7_K31</name>
</gene>
<name>A0A0H3BZU8_BORBZ</name>
<proteinExistence type="predicted"/>
<organism evidence="2 3">
    <name type="scientific">Borreliella burgdorferi (strain ZS7)</name>
    <name type="common">Borrelia burgdorferi</name>
    <dbReference type="NCBI Taxonomy" id="445985"/>
    <lineage>
        <taxon>Bacteria</taxon>
        <taxon>Pseudomonadati</taxon>
        <taxon>Spirochaetota</taxon>
        <taxon>Spirochaetia</taxon>
        <taxon>Spirochaetales</taxon>
        <taxon>Borreliaceae</taxon>
        <taxon>Borreliella</taxon>
    </lineage>
</organism>
<evidence type="ECO:0000256" key="1">
    <source>
        <dbReference type="SAM" id="Coils"/>
    </source>
</evidence>
<keyword evidence="1" id="KW-0175">Coiled coil</keyword>
<evidence type="ECO:0000313" key="2">
    <source>
        <dbReference type="EMBL" id="ACK74302.1"/>
    </source>
</evidence>
<dbReference type="RefSeq" id="WP_012614930.1">
    <property type="nucleotide sequence ID" value="NC_011778.1"/>
</dbReference>
<accession>A0A0H3BZU8</accession>
<evidence type="ECO:0000313" key="3">
    <source>
        <dbReference type="Proteomes" id="UP000006901"/>
    </source>
</evidence>
<sequence length="181" mass="20556">MRKRGEIEKKARLQKFMQTTSDLTNLVKMAGLEDYSISHKLKDLEKGIENYEDNNNSTKDTLNQSLKDVIYEITKLSSLIEAKDKIDQRKKLGYQTEQEFDAKFINLKNIKDKLKTLCGKAKGHLGSNLSSVTIDGITKEKVAQAYLIIKLIHKTLIYMNDDSKGSLATILNDLEKDAKSI</sequence>
<dbReference type="AlphaFoldDB" id="A0A0H3BZU8"/>
<dbReference type="Proteomes" id="UP000006901">
    <property type="component" value="Plasmid ZS7_lp36"/>
</dbReference>
<protein>
    <submittedName>
        <fullName evidence="2">Uncharacterized protein</fullName>
    </submittedName>
</protein>
<dbReference type="KEGG" id="bbz:BbuZS7_K31"/>
<feature type="coiled-coil region" evidence="1">
    <location>
        <begin position="41"/>
        <end position="68"/>
    </location>
</feature>
<geneLocation type="plasmid" evidence="2 3">
    <name>ZS7_lp36</name>
</geneLocation>
<keyword evidence="2" id="KW-0614">Plasmid</keyword>
<dbReference type="EMBL" id="CP001201">
    <property type="protein sequence ID" value="ACK74302.1"/>
    <property type="molecule type" value="Genomic_DNA"/>
</dbReference>
<reference evidence="2 3" key="1">
    <citation type="journal article" date="2011" name="J. Bacteriol.">
        <title>Whole-genome sequences of thirteen isolates of Borrelia burgdorferi.</title>
        <authorList>
            <person name="Schutzer S.E."/>
            <person name="Fraser-Liggett C.M."/>
            <person name="Casjens S.R."/>
            <person name="Qiu W.G."/>
            <person name="Dunn J.J."/>
            <person name="Mongodin E.F."/>
            <person name="Luft B.J."/>
        </authorList>
    </citation>
    <scope>NUCLEOTIDE SEQUENCE [LARGE SCALE GENOMIC DNA]</scope>
    <source>
        <strain evidence="2 3">ZS7</strain>
        <plasmid evidence="2 3">ZS7_lp36</plasmid>
    </source>
</reference>